<sequence>MIPRFVVQALNCILFVAFAVYCLTALILLERDYNKRRFSKTPINQTNVTISVDGYSFTTSVTYADEDYAWTAILHFVAFLVQVYCFWILLLAYRYLRDWKVFLAYV</sequence>
<organism evidence="2 3">
    <name type="scientific">Romanomermis culicivorax</name>
    <name type="common">Nematode worm</name>
    <dbReference type="NCBI Taxonomy" id="13658"/>
    <lineage>
        <taxon>Eukaryota</taxon>
        <taxon>Metazoa</taxon>
        <taxon>Ecdysozoa</taxon>
        <taxon>Nematoda</taxon>
        <taxon>Enoplea</taxon>
        <taxon>Dorylaimia</taxon>
        <taxon>Mermithida</taxon>
        <taxon>Mermithoidea</taxon>
        <taxon>Mermithidae</taxon>
        <taxon>Romanomermis</taxon>
    </lineage>
</organism>
<reference evidence="3" key="1">
    <citation type="submission" date="2022-11" db="UniProtKB">
        <authorList>
            <consortium name="WormBaseParasite"/>
        </authorList>
    </citation>
    <scope>IDENTIFICATION</scope>
</reference>
<evidence type="ECO:0000256" key="1">
    <source>
        <dbReference type="SAM" id="Phobius"/>
    </source>
</evidence>
<keyword evidence="1" id="KW-0472">Membrane</keyword>
<feature type="transmembrane region" description="Helical" evidence="1">
    <location>
        <begin position="68"/>
        <end position="93"/>
    </location>
</feature>
<protein>
    <submittedName>
        <fullName evidence="3">Uncharacterized protein</fullName>
    </submittedName>
</protein>
<name>A0A915IXX6_ROMCU</name>
<evidence type="ECO:0000313" key="2">
    <source>
        <dbReference type="Proteomes" id="UP000887565"/>
    </source>
</evidence>
<keyword evidence="2" id="KW-1185">Reference proteome</keyword>
<keyword evidence="1" id="KW-1133">Transmembrane helix</keyword>
<dbReference type="AlphaFoldDB" id="A0A915IXX6"/>
<dbReference type="Proteomes" id="UP000887565">
    <property type="component" value="Unplaced"/>
</dbReference>
<accession>A0A915IXX6</accession>
<proteinExistence type="predicted"/>
<feature type="transmembrane region" description="Helical" evidence="1">
    <location>
        <begin position="12"/>
        <end position="29"/>
    </location>
</feature>
<dbReference type="WBParaSite" id="nRc.2.0.1.t18945-RA">
    <property type="protein sequence ID" value="nRc.2.0.1.t18945-RA"/>
    <property type="gene ID" value="nRc.2.0.1.g18945"/>
</dbReference>
<keyword evidence="1" id="KW-0812">Transmembrane</keyword>
<evidence type="ECO:0000313" key="3">
    <source>
        <dbReference type="WBParaSite" id="nRc.2.0.1.t18945-RA"/>
    </source>
</evidence>